<evidence type="ECO:0008006" key="4">
    <source>
        <dbReference type="Google" id="ProtNLM"/>
    </source>
</evidence>
<organism evidence="2 3">
    <name type="scientific">Amnibacterium endophyticum</name>
    <dbReference type="NCBI Taxonomy" id="2109337"/>
    <lineage>
        <taxon>Bacteria</taxon>
        <taxon>Bacillati</taxon>
        <taxon>Actinomycetota</taxon>
        <taxon>Actinomycetes</taxon>
        <taxon>Micrococcales</taxon>
        <taxon>Microbacteriaceae</taxon>
        <taxon>Amnibacterium</taxon>
    </lineage>
</organism>
<name>A0ABW4LD27_9MICO</name>
<evidence type="ECO:0000256" key="1">
    <source>
        <dbReference type="SAM" id="SignalP"/>
    </source>
</evidence>
<gene>
    <name evidence="2" type="ORF">ACFSBI_05785</name>
</gene>
<keyword evidence="1" id="KW-0732">Signal</keyword>
<feature type="chain" id="PRO_5046479759" description="Acyl-CoA dehydrogenase" evidence="1">
    <location>
        <begin position="28"/>
        <end position="223"/>
    </location>
</feature>
<comment type="caution">
    <text evidence="2">The sequence shown here is derived from an EMBL/GenBank/DDBJ whole genome shotgun (WGS) entry which is preliminary data.</text>
</comment>
<accession>A0ABW4LD27</accession>
<reference evidence="3" key="1">
    <citation type="journal article" date="2019" name="Int. J. Syst. Evol. Microbiol.">
        <title>The Global Catalogue of Microorganisms (GCM) 10K type strain sequencing project: providing services to taxonomists for standard genome sequencing and annotation.</title>
        <authorList>
            <consortium name="The Broad Institute Genomics Platform"/>
            <consortium name="The Broad Institute Genome Sequencing Center for Infectious Disease"/>
            <person name="Wu L."/>
            <person name="Ma J."/>
        </authorList>
    </citation>
    <scope>NUCLEOTIDE SEQUENCE [LARGE SCALE GENOMIC DNA]</scope>
    <source>
        <strain evidence="3">CGMCC 1.12471</strain>
    </source>
</reference>
<proteinExistence type="predicted"/>
<dbReference type="Proteomes" id="UP001597347">
    <property type="component" value="Unassembled WGS sequence"/>
</dbReference>
<protein>
    <recommendedName>
        <fullName evidence="4">Acyl-CoA dehydrogenase</fullName>
    </recommendedName>
</protein>
<evidence type="ECO:0000313" key="2">
    <source>
        <dbReference type="EMBL" id="MFD1721054.1"/>
    </source>
</evidence>
<feature type="signal peptide" evidence="1">
    <location>
        <begin position="1"/>
        <end position="27"/>
    </location>
</feature>
<dbReference type="EMBL" id="JBHUEA010000006">
    <property type="protein sequence ID" value="MFD1721054.1"/>
    <property type="molecule type" value="Genomic_DNA"/>
</dbReference>
<evidence type="ECO:0000313" key="3">
    <source>
        <dbReference type="Proteomes" id="UP001597347"/>
    </source>
</evidence>
<sequence length="223" mass="22484">MRSRSRKTLAVLASGVVLLGGTVTTLAAWQDDEYAGLGVKLSSFNVQTSLDGETWSGADSTSSTPTALVSALRGTLTNVQLTPDGSITSWIGLRTAKDSLAARVTMSNFSISAGGDDKGLLGTDLLNGPATVTYDATSGIDRTACQSGVFTGGTPITAGSRLGAQLTSDSSSFDLAAGVPGINDGAGTAVGVCFRVKLAAGLSRTLGGAQISPVWKFSATSVQ</sequence>
<dbReference type="RefSeq" id="WP_377932943.1">
    <property type="nucleotide sequence ID" value="NZ_JBHUEA010000006.1"/>
</dbReference>
<keyword evidence="3" id="KW-1185">Reference proteome</keyword>